<name>A0A2M7TDH3_UNCKA</name>
<protein>
    <submittedName>
        <fullName evidence="1">Uncharacterized protein</fullName>
    </submittedName>
</protein>
<sequence length="76" mass="8857">MLSKNELFEINSKHEIRISKSETNSKFEFDAGNTLLPIWITKLSNVSNIRIFVIEICFEFRISCLLGYLCIERSVN</sequence>
<reference evidence="2" key="1">
    <citation type="submission" date="2017-09" db="EMBL/GenBank/DDBJ databases">
        <title>Depth-based differentiation of microbial function through sediment-hosted aquifers and enrichment of novel symbionts in the deep terrestrial subsurface.</title>
        <authorList>
            <person name="Probst A.J."/>
            <person name="Ladd B."/>
            <person name="Jarett J.K."/>
            <person name="Geller-Mcgrath D.E."/>
            <person name="Sieber C.M.K."/>
            <person name="Emerson J.B."/>
            <person name="Anantharaman K."/>
            <person name="Thomas B.C."/>
            <person name="Malmstrom R."/>
            <person name="Stieglmeier M."/>
            <person name="Klingl A."/>
            <person name="Woyke T."/>
            <person name="Ryan C.M."/>
            <person name="Banfield J.F."/>
        </authorList>
    </citation>
    <scope>NUCLEOTIDE SEQUENCE [LARGE SCALE GENOMIC DNA]</scope>
</reference>
<comment type="caution">
    <text evidence="1">The sequence shown here is derived from an EMBL/GenBank/DDBJ whole genome shotgun (WGS) entry which is preliminary data.</text>
</comment>
<gene>
    <name evidence="1" type="ORF">COY33_01435</name>
</gene>
<accession>A0A2M7TDH3</accession>
<proteinExistence type="predicted"/>
<dbReference type="Proteomes" id="UP000229915">
    <property type="component" value="Unassembled WGS sequence"/>
</dbReference>
<evidence type="ECO:0000313" key="2">
    <source>
        <dbReference type="Proteomes" id="UP000229915"/>
    </source>
</evidence>
<organism evidence="1 2">
    <name type="scientific">candidate division WWE3 bacterium CG_4_10_14_0_2_um_filter_42_7</name>
    <dbReference type="NCBI Taxonomy" id="1975073"/>
    <lineage>
        <taxon>Bacteria</taxon>
        <taxon>Katanobacteria</taxon>
    </lineage>
</organism>
<evidence type="ECO:0000313" key="1">
    <source>
        <dbReference type="EMBL" id="PIZ43495.1"/>
    </source>
</evidence>
<dbReference type="AlphaFoldDB" id="A0A2M7TDH3"/>
<dbReference type="EMBL" id="PFNK01000038">
    <property type="protein sequence ID" value="PIZ43495.1"/>
    <property type="molecule type" value="Genomic_DNA"/>
</dbReference>